<feature type="region of interest" description="Disordered" evidence="6">
    <location>
        <begin position="1"/>
        <end position="112"/>
    </location>
</feature>
<evidence type="ECO:0000259" key="8">
    <source>
        <dbReference type="Pfam" id="PF01490"/>
    </source>
</evidence>
<dbReference type="GO" id="GO:0015179">
    <property type="term" value="F:L-amino acid transmembrane transporter activity"/>
    <property type="evidence" value="ECO:0007669"/>
    <property type="project" value="TreeGrafter"/>
</dbReference>
<comment type="subcellular location">
    <subcellularLocation>
        <location evidence="1">Membrane</location>
        <topology evidence="1">Multi-pass membrane protein</topology>
    </subcellularLocation>
</comment>
<accession>A0A5N5QL49</accession>
<protein>
    <submittedName>
        <fullName evidence="9">Vacuolar amino acid transporter 3</fullName>
    </submittedName>
</protein>
<gene>
    <name evidence="9" type="ORF">CTheo_4541</name>
</gene>
<evidence type="ECO:0000256" key="3">
    <source>
        <dbReference type="ARBA" id="ARBA00022692"/>
    </source>
</evidence>
<dbReference type="Pfam" id="PF01490">
    <property type="entry name" value="Aa_trans"/>
    <property type="match status" value="1"/>
</dbReference>
<keyword evidence="5 7" id="KW-0472">Membrane</keyword>
<dbReference type="PANTHER" id="PTHR22950:SF666">
    <property type="entry name" value="VACUOLAR AMINO ACID TRANSPORTER 4"/>
    <property type="match status" value="1"/>
</dbReference>
<evidence type="ECO:0000313" key="9">
    <source>
        <dbReference type="EMBL" id="KAB5592017.1"/>
    </source>
</evidence>
<comment type="similarity">
    <text evidence="2">Belongs to the amino acid/polyamine transporter 2 family.</text>
</comment>
<dbReference type="InterPro" id="IPR013057">
    <property type="entry name" value="AA_transpt_TM"/>
</dbReference>
<feature type="transmembrane region" description="Helical" evidence="7">
    <location>
        <begin position="544"/>
        <end position="565"/>
    </location>
</feature>
<keyword evidence="10" id="KW-1185">Reference proteome</keyword>
<evidence type="ECO:0000256" key="1">
    <source>
        <dbReference type="ARBA" id="ARBA00004141"/>
    </source>
</evidence>
<feature type="transmembrane region" description="Helical" evidence="7">
    <location>
        <begin position="497"/>
        <end position="524"/>
    </location>
</feature>
<feature type="transmembrane region" description="Helical" evidence="7">
    <location>
        <begin position="643"/>
        <end position="660"/>
    </location>
</feature>
<evidence type="ECO:0000256" key="4">
    <source>
        <dbReference type="ARBA" id="ARBA00022989"/>
    </source>
</evidence>
<feature type="domain" description="Amino acid transporter transmembrane" evidence="8">
    <location>
        <begin position="282"/>
        <end position="663"/>
    </location>
</feature>
<evidence type="ECO:0000256" key="7">
    <source>
        <dbReference type="SAM" id="Phobius"/>
    </source>
</evidence>
<keyword evidence="4 7" id="KW-1133">Transmembrane helix</keyword>
<reference evidence="9 10" key="1">
    <citation type="journal article" date="2019" name="Fungal Biol. Biotechnol.">
        <title>Draft genome sequence of fastidious pathogen Ceratobasidium theobromae, which causes vascular-streak dieback in Theobroma cacao.</title>
        <authorList>
            <person name="Ali S.S."/>
            <person name="Asman A."/>
            <person name="Shao J."/>
            <person name="Firmansyah A.P."/>
            <person name="Susilo A.W."/>
            <person name="Rosmana A."/>
            <person name="McMahon P."/>
            <person name="Junaid M."/>
            <person name="Guest D."/>
            <person name="Kheng T.Y."/>
            <person name="Meinhardt L.W."/>
            <person name="Bailey B.A."/>
        </authorList>
    </citation>
    <scope>NUCLEOTIDE SEQUENCE [LARGE SCALE GENOMIC DNA]</scope>
    <source>
        <strain evidence="9 10">CT2</strain>
    </source>
</reference>
<evidence type="ECO:0000256" key="2">
    <source>
        <dbReference type="ARBA" id="ARBA00008066"/>
    </source>
</evidence>
<dbReference type="PANTHER" id="PTHR22950">
    <property type="entry name" value="AMINO ACID TRANSPORTER"/>
    <property type="match status" value="1"/>
</dbReference>
<feature type="transmembrane region" description="Helical" evidence="7">
    <location>
        <begin position="355"/>
        <end position="377"/>
    </location>
</feature>
<evidence type="ECO:0000256" key="6">
    <source>
        <dbReference type="SAM" id="MobiDB-lite"/>
    </source>
</evidence>
<evidence type="ECO:0000313" key="10">
    <source>
        <dbReference type="Proteomes" id="UP000383932"/>
    </source>
</evidence>
<feature type="transmembrane region" description="Helical" evidence="7">
    <location>
        <begin position="609"/>
        <end position="631"/>
    </location>
</feature>
<feature type="transmembrane region" description="Helical" evidence="7">
    <location>
        <begin position="397"/>
        <end position="415"/>
    </location>
</feature>
<sequence>MSENPAPMNIRPRQIDDLEQPSSRASQLGYGTPPVANIPPRAFGSPRPPSNVPNYGSVPNASGTATPDDDERTRVLRRHLVSAEERSERRPSAASVARPFLARRPSSGEDSQAIEEPFPIPYGSHGGDVTHGIYKWHADQGREHLRRPRSVSFSGPEVSVDPAFRHIHEPGGFRRNYLVLAAREQGQEDPRMLHNFIEFLYLYGHFAGEDLEEEDEEAVTPLDDEEQAGLLDAEPSTGEPESRLIHRSVASLKPSEQTPLMSRSVTSIRRRRRQSVGSHGDATVTQAVLMLLKSFVGTGVLFLGKAFYNGGMLFSTVVLVLIALASLWSFLLLVKTKFVVSGSFGDIGGTLYGPWMRIVILSSIVVSQLGFVCAYLIFVAENLQAFILAVSKCKRLVPTTTLIFLQLLIFVPLSLVRNLAKLSTTALIADGFILVGLVYLFSMEWGVLADRGLADIRWFNEKDFPLLIGTAVFSFEGVGLVIPITDAMREPRKFPKVLTGVMLFLIVLFGGSGALAYAAFGSSIDAVVLKNLPQSSKAVQSVQFLYSLAILLSTPLQLFPALRILETALFVKSGKADIRVKWTKNAFRLLIVIICVVVSIFGAKDLDKFVAFVGSCACVPLCFVYPAMLHYKAVARTKFQKGSDIALMVFGMLAAIYTSIQTIKLMAAPSGVPEPIGDCTPPKPGSGTGPDSPFWMGMF</sequence>
<name>A0A5N5QL49_9AGAM</name>
<feature type="compositionally biased region" description="Polar residues" evidence="6">
    <location>
        <begin position="52"/>
        <end position="65"/>
    </location>
</feature>
<keyword evidence="3 7" id="KW-0812">Transmembrane</keyword>
<proteinExistence type="inferred from homology"/>
<feature type="compositionally biased region" description="Basic and acidic residues" evidence="6">
    <location>
        <begin position="81"/>
        <end position="91"/>
    </location>
</feature>
<feature type="transmembrane region" description="Helical" evidence="7">
    <location>
        <begin position="427"/>
        <end position="446"/>
    </location>
</feature>
<organism evidence="9 10">
    <name type="scientific">Ceratobasidium theobromae</name>
    <dbReference type="NCBI Taxonomy" id="1582974"/>
    <lineage>
        <taxon>Eukaryota</taxon>
        <taxon>Fungi</taxon>
        <taxon>Dikarya</taxon>
        <taxon>Basidiomycota</taxon>
        <taxon>Agaricomycotina</taxon>
        <taxon>Agaricomycetes</taxon>
        <taxon>Cantharellales</taxon>
        <taxon>Ceratobasidiaceae</taxon>
        <taxon>Ceratobasidium</taxon>
    </lineage>
</organism>
<dbReference type="EMBL" id="SSOP01000079">
    <property type="protein sequence ID" value="KAB5592017.1"/>
    <property type="molecule type" value="Genomic_DNA"/>
</dbReference>
<feature type="transmembrane region" description="Helical" evidence="7">
    <location>
        <begin position="586"/>
        <end position="603"/>
    </location>
</feature>
<comment type="caution">
    <text evidence="9">The sequence shown here is derived from an EMBL/GenBank/DDBJ whole genome shotgun (WGS) entry which is preliminary data.</text>
</comment>
<dbReference type="AlphaFoldDB" id="A0A5N5QL49"/>
<dbReference type="GO" id="GO:0005774">
    <property type="term" value="C:vacuolar membrane"/>
    <property type="evidence" value="ECO:0007669"/>
    <property type="project" value="TreeGrafter"/>
</dbReference>
<feature type="transmembrane region" description="Helical" evidence="7">
    <location>
        <begin position="313"/>
        <end position="334"/>
    </location>
</feature>
<feature type="transmembrane region" description="Helical" evidence="7">
    <location>
        <begin position="466"/>
        <end position="485"/>
    </location>
</feature>
<evidence type="ECO:0000256" key="5">
    <source>
        <dbReference type="ARBA" id="ARBA00023136"/>
    </source>
</evidence>
<dbReference type="OrthoDB" id="1684102at2759"/>
<dbReference type="Proteomes" id="UP000383932">
    <property type="component" value="Unassembled WGS sequence"/>
</dbReference>